<dbReference type="EMBL" id="RDQH01000341">
    <property type="protein sequence ID" value="RXH74100.1"/>
    <property type="molecule type" value="Genomic_DNA"/>
</dbReference>
<organism evidence="2 3">
    <name type="scientific">Malus domestica</name>
    <name type="common">Apple</name>
    <name type="synonym">Pyrus malus</name>
    <dbReference type="NCBI Taxonomy" id="3750"/>
    <lineage>
        <taxon>Eukaryota</taxon>
        <taxon>Viridiplantae</taxon>
        <taxon>Streptophyta</taxon>
        <taxon>Embryophyta</taxon>
        <taxon>Tracheophyta</taxon>
        <taxon>Spermatophyta</taxon>
        <taxon>Magnoliopsida</taxon>
        <taxon>eudicotyledons</taxon>
        <taxon>Gunneridae</taxon>
        <taxon>Pentapetalae</taxon>
        <taxon>rosids</taxon>
        <taxon>fabids</taxon>
        <taxon>Rosales</taxon>
        <taxon>Rosaceae</taxon>
        <taxon>Amygdaloideae</taxon>
        <taxon>Maleae</taxon>
        <taxon>Malus</taxon>
    </lineage>
</organism>
<dbReference type="Proteomes" id="UP000290289">
    <property type="component" value="Chromosome 15"/>
</dbReference>
<evidence type="ECO:0000313" key="3">
    <source>
        <dbReference type="Proteomes" id="UP000290289"/>
    </source>
</evidence>
<feature type="region of interest" description="Disordered" evidence="1">
    <location>
        <begin position="1"/>
        <end position="21"/>
    </location>
</feature>
<accession>A0A498HTM1</accession>
<keyword evidence="3" id="KW-1185">Reference proteome</keyword>
<feature type="compositionally biased region" description="Polar residues" evidence="1">
    <location>
        <begin position="1"/>
        <end position="17"/>
    </location>
</feature>
<comment type="caution">
    <text evidence="2">The sequence shown here is derived from an EMBL/GenBank/DDBJ whole genome shotgun (WGS) entry which is preliminary data.</text>
</comment>
<evidence type="ECO:0000256" key="1">
    <source>
        <dbReference type="SAM" id="MobiDB-lite"/>
    </source>
</evidence>
<evidence type="ECO:0000313" key="2">
    <source>
        <dbReference type="EMBL" id="RXH74100.1"/>
    </source>
</evidence>
<protein>
    <submittedName>
        <fullName evidence="2">Uncharacterized protein</fullName>
    </submittedName>
</protein>
<reference evidence="2 3" key="1">
    <citation type="submission" date="2018-10" db="EMBL/GenBank/DDBJ databases">
        <title>A high-quality apple genome assembly.</title>
        <authorList>
            <person name="Hu J."/>
        </authorList>
    </citation>
    <scope>NUCLEOTIDE SEQUENCE [LARGE SCALE GENOMIC DNA]</scope>
    <source>
        <strain evidence="3">cv. HFTH1</strain>
        <tissue evidence="2">Young leaf</tissue>
    </source>
</reference>
<dbReference type="AlphaFoldDB" id="A0A498HTM1"/>
<sequence>MSTNLPRTQQLHKTTLDGQAPPTMDQIWETILRKISATFDDLQKSLKASQARNRLNYFDFKRRIKALDNTHGTTSQTQVLVSKFKLLSTSNLSGQPIGTSLPDLMEILDLNQHTE</sequence>
<proteinExistence type="predicted"/>
<gene>
    <name evidence="2" type="ORF">DVH24_021280</name>
</gene>
<name>A0A498HTM1_MALDO</name>